<dbReference type="PATRIC" id="fig|931276.5.peg.404"/>
<dbReference type="KEGG" id="csr:Cspa_c04210"/>
<reference evidence="1 2" key="1">
    <citation type="submission" date="2013-02" db="EMBL/GenBank/DDBJ databases">
        <title>Genome sequence of Clostridium saccharoperbutylacetonicum N1-4(HMT).</title>
        <authorList>
            <person name="Poehlein A."/>
            <person name="Daniel R."/>
        </authorList>
    </citation>
    <scope>NUCLEOTIDE SEQUENCE [LARGE SCALE GENOMIC DNA]</scope>
    <source>
        <strain evidence="2">N1-4(HMT)</strain>
    </source>
</reference>
<evidence type="ECO:0000313" key="1">
    <source>
        <dbReference type="EMBL" id="AGF54239.1"/>
    </source>
</evidence>
<protein>
    <recommendedName>
        <fullName evidence="3">Lipoprotein</fullName>
    </recommendedName>
</protein>
<accession>M1M8H2</accession>
<dbReference type="Proteomes" id="UP000011728">
    <property type="component" value="Chromosome"/>
</dbReference>
<keyword evidence="2" id="KW-1185">Reference proteome</keyword>
<dbReference type="HOGENOM" id="CLU_1109914_0_0_9"/>
<organism evidence="1 2">
    <name type="scientific">Clostridium saccharoperbutylacetonicum N1-4(HMT)</name>
    <dbReference type="NCBI Taxonomy" id="931276"/>
    <lineage>
        <taxon>Bacteria</taxon>
        <taxon>Bacillati</taxon>
        <taxon>Bacillota</taxon>
        <taxon>Clostridia</taxon>
        <taxon>Eubacteriales</taxon>
        <taxon>Clostridiaceae</taxon>
        <taxon>Clostridium</taxon>
    </lineage>
</organism>
<dbReference type="AlphaFoldDB" id="M1M8H2"/>
<dbReference type="PROSITE" id="PS51257">
    <property type="entry name" value="PROKAR_LIPOPROTEIN"/>
    <property type="match status" value="1"/>
</dbReference>
<evidence type="ECO:0000313" key="2">
    <source>
        <dbReference type="Proteomes" id="UP000011728"/>
    </source>
</evidence>
<dbReference type="EMBL" id="CP004121">
    <property type="protein sequence ID" value="AGF54239.1"/>
    <property type="molecule type" value="Genomic_DNA"/>
</dbReference>
<dbReference type="RefSeq" id="WP_015390565.1">
    <property type="nucleotide sequence ID" value="NC_020291.1"/>
</dbReference>
<sequence>MFYKRLLLFFILIIAVFSFVGCIQPYSNSKIKEVSMQYLKNKYNEDFEFQNIEVSMNEADGWVYKAYSIPKNNPTITVTVSSKNLLNDIADNYKQQKWDVTRGEQIKDLIETKFGKSTNFRISFVVNKEIENKYSVYTDPLDIIKKEANHKKGSRAGYYEHVYERVYVSIPIDENINEDYVAENLLDLVKYYNDLNLYFDIDLTFGKKEINEESNIKSDGTFKDIFANVLVTSDTPLEKNSIRKLIKYNK</sequence>
<gene>
    <name evidence="1" type="ORF">Cspa_c04210</name>
</gene>
<proteinExistence type="predicted"/>
<name>M1M8H2_9CLOT</name>
<evidence type="ECO:0008006" key="3">
    <source>
        <dbReference type="Google" id="ProtNLM"/>
    </source>
</evidence>